<organism evidence="1 2">
    <name type="scientific">Hibiscus sabdariffa</name>
    <name type="common">roselle</name>
    <dbReference type="NCBI Taxonomy" id="183260"/>
    <lineage>
        <taxon>Eukaryota</taxon>
        <taxon>Viridiplantae</taxon>
        <taxon>Streptophyta</taxon>
        <taxon>Embryophyta</taxon>
        <taxon>Tracheophyta</taxon>
        <taxon>Spermatophyta</taxon>
        <taxon>Magnoliopsida</taxon>
        <taxon>eudicotyledons</taxon>
        <taxon>Gunneridae</taxon>
        <taxon>Pentapetalae</taxon>
        <taxon>rosids</taxon>
        <taxon>malvids</taxon>
        <taxon>Malvales</taxon>
        <taxon>Malvaceae</taxon>
        <taxon>Malvoideae</taxon>
        <taxon>Hibiscus</taxon>
    </lineage>
</organism>
<dbReference type="EMBL" id="JBBPBN010000016">
    <property type="protein sequence ID" value="KAK9020928.1"/>
    <property type="molecule type" value="Genomic_DNA"/>
</dbReference>
<evidence type="ECO:0000313" key="2">
    <source>
        <dbReference type="Proteomes" id="UP001396334"/>
    </source>
</evidence>
<protein>
    <submittedName>
        <fullName evidence="1">Uncharacterized protein</fullName>
    </submittedName>
</protein>
<sequence length="266" mass="30500">MKRFKEDLRAFNANSYSDISAKVKKKRNQLEAAQVSVLQNLDSVELLTKDLRELEEAERSLYKQGAKCNFSDEISLDEYYLDLKINSFHCSIESLLNCEIYAKAPDVGADLIGKYNREYLTVILEIGISIVSNIWEEKMRESFGSHSIYQNFQQKRGWCKGGCQLMYIAYCEISRIGTICLLVAASPGRKLKGKSLIVLTLKLSQTVMVYSTWKERNKRLFQGHATSENDIFNSIKCTISIRLGGNKIYRTDTVNRILCTDRNIRD</sequence>
<reference evidence="1 2" key="1">
    <citation type="journal article" date="2024" name="G3 (Bethesda)">
        <title>Genome assembly of Hibiscus sabdariffa L. provides insights into metabolisms of medicinal natural products.</title>
        <authorList>
            <person name="Kim T."/>
        </authorList>
    </citation>
    <scope>NUCLEOTIDE SEQUENCE [LARGE SCALE GENOMIC DNA]</scope>
    <source>
        <strain evidence="1">TK-2024</strain>
        <tissue evidence="1">Old leaves</tissue>
    </source>
</reference>
<name>A0ABR2S6S6_9ROSI</name>
<comment type="caution">
    <text evidence="1">The sequence shown here is derived from an EMBL/GenBank/DDBJ whole genome shotgun (WGS) entry which is preliminary data.</text>
</comment>
<gene>
    <name evidence="1" type="ORF">V6N11_010940</name>
</gene>
<evidence type="ECO:0000313" key="1">
    <source>
        <dbReference type="EMBL" id="KAK9020928.1"/>
    </source>
</evidence>
<proteinExistence type="predicted"/>
<keyword evidence="2" id="KW-1185">Reference proteome</keyword>
<accession>A0ABR2S6S6</accession>
<dbReference type="Proteomes" id="UP001396334">
    <property type="component" value="Unassembled WGS sequence"/>
</dbReference>